<dbReference type="GO" id="GO:0071949">
    <property type="term" value="F:FAD binding"/>
    <property type="evidence" value="ECO:0007669"/>
    <property type="project" value="InterPro"/>
</dbReference>
<evidence type="ECO:0000256" key="1">
    <source>
        <dbReference type="ARBA" id="ARBA00022630"/>
    </source>
</evidence>
<keyword evidence="4" id="KW-0503">Monooxygenase</keyword>
<sequence>MSQISVAIAGAGLSGLCLAHSLLRAGFDVQVYESDPEPFARRQGYRVTLDEYGMAGLQKCLPPRLFELFLATTSPTDEDSYFRVTNQDLGEVFKLTFKGDRSGTDLRTPRQTDRQTLRTIMLEGLQDRIHYGKKAVRADTAADGATLHFSDGSYTHASLVIGADGVNSALRKQLLPDCDPEDANSWGIYGRTPLLHNGQSIVPAPLKTSGVYAIGKAGKGFFFTTMNFREAPQAAFSRFGAEQLPPISDDYVMWALLLPKELFPVSQEKLDSEILHRFALETALDFHPVLRRFVNLADTDCTMLVKLKAARKPSSWPVSRITLMGDAVHVMPPTGSHGGNTALRDAALLAEKLKAAVSRGKPLEEAIASYQTEMSQYAFREVEAAKAMLKRFSIHNPFMSWVMLRAMPWIRSLKNKPLTTTE</sequence>
<evidence type="ECO:0000313" key="7">
    <source>
        <dbReference type="Proteomes" id="UP000187172"/>
    </source>
</evidence>
<evidence type="ECO:0000256" key="2">
    <source>
        <dbReference type="ARBA" id="ARBA00022827"/>
    </source>
</evidence>
<keyword evidence="3" id="KW-0560">Oxidoreductase</keyword>
<dbReference type="PRINTS" id="PR00420">
    <property type="entry name" value="RNGMNOXGNASE"/>
</dbReference>
<keyword evidence="7" id="KW-1185">Reference proteome</keyword>
<dbReference type="GO" id="GO:0004497">
    <property type="term" value="F:monooxygenase activity"/>
    <property type="evidence" value="ECO:0007669"/>
    <property type="project" value="UniProtKB-KW"/>
</dbReference>
<reference evidence="6 7" key="1">
    <citation type="submission" date="2016-11" db="EMBL/GenBank/DDBJ databases">
        <title>Paenibacillus species isolates.</title>
        <authorList>
            <person name="Beno S.M."/>
        </authorList>
    </citation>
    <scope>NUCLEOTIDE SEQUENCE [LARGE SCALE GENOMIC DNA]</scope>
    <source>
        <strain evidence="6 7">FSL R5-0378</strain>
    </source>
</reference>
<dbReference type="InterPro" id="IPR002938">
    <property type="entry name" value="FAD-bd"/>
</dbReference>
<name>A0A1R1EZB1_9BACL</name>
<dbReference type="PANTHER" id="PTHR47178">
    <property type="entry name" value="MONOOXYGENASE, FAD-BINDING"/>
    <property type="match status" value="1"/>
</dbReference>
<evidence type="ECO:0000313" key="6">
    <source>
        <dbReference type="EMBL" id="OMF57164.1"/>
    </source>
</evidence>
<keyword evidence="2" id="KW-0274">FAD</keyword>
<dbReference type="Pfam" id="PF13450">
    <property type="entry name" value="NAD_binding_8"/>
    <property type="match status" value="1"/>
</dbReference>
<comment type="caution">
    <text evidence="6">The sequence shown here is derived from an EMBL/GenBank/DDBJ whole genome shotgun (WGS) entry which is preliminary data.</text>
</comment>
<proteinExistence type="predicted"/>
<feature type="domain" description="FAD-binding" evidence="5">
    <location>
        <begin position="314"/>
        <end position="382"/>
    </location>
</feature>
<gene>
    <name evidence="6" type="ORF">BK138_00590</name>
</gene>
<dbReference type="Gene3D" id="3.50.50.60">
    <property type="entry name" value="FAD/NAD(P)-binding domain"/>
    <property type="match status" value="1"/>
</dbReference>
<evidence type="ECO:0000256" key="3">
    <source>
        <dbReference type="ARBA" id="ARBA00023002"/>
    </source>
</evidence>
<protein>
    <recommendedName>
        <fullName evidence="5">FAD-binding domain-containing protein</fullName>
    </recommendedName>
</protein>
<dbReference type="InterPro" id="IPR036188">
    <property type="entry name" value="FAD/NAD-bd_sf"/>
</dbReference>
<dbReference type="RefSeq" id="WP_076164609.1">
    <property type="nucleotide sequence ID" value="NZ_MRTP01000001.1"/>
</dbReference>
<evidence type="ECO:0000259" key="5">
    <source>
        <dbReference type="Pfam" id="PF01494"/>
    </source>
</evidence>
<evidence type="ECO:0000256" key="4">
    <source>
        <dbReference type="ARBA" id="ARBA00023033"/>
    </source>
</evidence>
<dbReference type="EMBL" id="MRTP01000001">
    <property type="protein sequence ID" value="OMF57164.1"/>
    <property type="molecule type" value="Genomic_DNA"/>
</dbReference>
<dbReference type="Pfam" id="PF01494">
    <property type="entry name" value="FAD_binding_3"/>
    <property type="match status" value="1"/>
</dbReference>
<accession>A0A1R1EZB1</accession>
<dbReference type="Proteomes" id="UP000187172">
    <property type="component" value="Unassembled WGS sequence"/>
</dbReference>
<dbReference type="STRING" id="297318.BK138_00590"/>
<organism evidence="6 7">
    <name type="scientific">Paenibacillus rhizosphaerae</name>
    <dbReference type="NCBI Taxonomy" id="297318"/>
    <lineage>
        <taxon>Bacteria</taxon>
        <taxon>Bacillati</taxon>
        <taxon>Bacillota</taxon>
        <taxon>Bacilli</taxon>
        <taxon>Bacillales</taxon>
        <taxon>Paenibacillaceae</taxon>
        <taxon>Paenibacillus</taxon>
    </lineage>
</organism>
<keyword evidence="1" id="KW-0285">Flavoprotein</keyword>
<dbReference type="AlphaFoldDB" id="A0A1R1EZB1"/>
<dbReference type="PANTHER" id="PTHR47178:SF6">
    <property type="entry name" value="FAD-BINDING DOMAIN-CONTAINING PROTEIN"/>
    <property type="match status" value="1"/>
</dbReference>
<dbReference type="SUPFAM" id="SSF51905">
    <property type="entry name" value="FAD/NAD(P)-binding domain"/>
    <property type="match status" value="1"/>
</dbReference>